<dbReference type="EMBL" id="JBHSQH010000002">
    <property type="protein sequence ID" value="MFC5973641.1"/>
    <property type="molecule type" value="Genomic_DNA"/>
</dbReference>
<protein>
    <recommendedName>
        <fullName evidence="4">Outer membrane lipoprotein-sorting protein</fullName>
    </recommendedName>
</protein>
<accession>A0ABD5RSX9</accession>
<reference evidence="2 3" key="1">
    <citation type="journal article" date="2019" name="Int. J. Syst. Evol. Microbiol.">
        <title>The Global Catalogue of Microorganisms (GCM) 10K type strain sequencing project: providing services to taxonomists for standard genome sequencing and annotation.</title>
        <authorList>
            <consortium name="The Broad Institute Genomics Platform"/>
            <consortium name="The Broad Institute Genome Sequencing Center for Infectious Disease"/>
            <person name="Wu L."/>
            <person name="Ma J."/>
        </authorList>
    </citation>
    <scope>NUCLEOTIDE SEQUENCE [LARGE SCALE GENOMIC DNA]</scope>
    <source>
        <strain evidence="2 3">CGMCC 1.12543</strain>
    </source>
</reference>
<name>A0ABD5RSX9_9EURY</name>
<dbReference type="Proteomes" id="UP001596099">
    <property type="component" value="Unassembled WGS sequence"/>
</dbReference>
<organism evidence="2 3">
    <name type="scientific">Halomarina salina</name>
    <dbReference type="NCBI Taxonomy" id="1872699"/>
    <lineage>
        <taxon>Archaea</taxon>
        <taxon>Methanobacteriati</taxon>
        <taxon>Methanobacteriota</taxon>
        <taxon>Stenosarchaea group</taxon>
        <taxon>Halobacteria</taxon>
        <taxon>Halobacteriales</taxon>
        <taxon>Natronomonadaceae</taxon>
        <taxon>Halomarina</taxon>
    </lineage>
</organism>
<gene>
    <name evidence="2" type="ORF">ACFPYI_20110</name>
</gene>
<dbReference type="AlphaFoldDB" id="A0ABD5RSX9"/>
<evidence type="ECO:0000256" key="1">
    <source>
        <dbReference type="SAM" id="MobiDB-lite"/>
    </source>
</evidence>
<dbReference type="PROSITE" id="PS51257">
    <property type="entry name" value="PROKAR_LIPOPROTEIN"/>
    <property type="match status" value="1"/>
</dbReference>
<evidence type="ECO:0008006" key="4">
    <source>
        <dbReference type="Google" id="ProtNLM"/>
    </source>
</evidence>
<evidence type="ECO:0000313" key="3">
    <source>
        <dbReference type="Proteomes" id="UP001596099"/>
    </source>
</evidence>
<feature type="region of interest" description="Disordered" evidence="1">
    <location>
        <begin position="25"/>
        <end position="50"/>
    </location>
</feature>
<proteinExistence type="predicted"/>
<sequence length="269" mass="28679">MRVQITGVLVVSVLLVLAGCGDVVPRESASSVSPTPAPVPTDDPLATLPPGLAEDGIADPIALAAAHDAALSESAFTEVATLSVQFANGTVLVDRTRVRRVGEARDRWLVTRTYDSVHRSFDIAPGTRVDGWYNRTHSFQRVRGPNRTTYSGPVPRVPTDSLTGAHRLSGVYMAATAPTVDTEDGTVTLRTTTAPPSDDLTEMRLSDLSDWTFTASLTTDGRVRQYRVAFVGVLADTDVTVTGVATVRFGGLGETTVARPAWVDDARET</sequence>
<keyword evidence="3" id="KW-1185">Reference proteome</keyword>
<evidence type="ECO:0000313" key="2">
    <source>
        <dbReference type="EMBL" id="MFC5973641.1"/>
    </source>
</evidence>
<dbReference type="RefSeq" id="WP_247420780.1">
    <property type="nucleotide sequence ID" value="NZ_JALLGW010000003.1"/>
</dbReference>
<comment type="caution">
    <text evidence="2">The sequence shown here is derived from an EMBL/GenBank/DDBJ whole genome shotgun (WGS) entry which is preliminary data.</text>
</comment>